<feature type="transmembrane region" description="Helical" evidence="7">
    <location>
        <begin position="515"/>
        <end position="539"/>
    </location>
</feature>
<keyword evidence="3 7" id="KW-0812">Transmembrane</keyword>
<evidence type="ECO:0000256" key="7">
    <source>
        <dbReference type="SAM" id="Phobius"/>
    </source>
</evidence>
<dbReference type="PRINTS" id="PR00176">
    <property type="entry name" value="NANEUSMPORT"/>
</dbReference>
<dbReference type="Proteomes" id="UP000317238">
    <property type="component" value="Unassembled WGS sequence"/>
</dbReference>
<comment type="subcellular location">
    <subcellularLocation>
        <location evidence="1">Membrane</location>
        <topology evidence="1">Multi-pass membrane protein</topology>
    </subcellularLocation>
</comment>
<feature type="transmembrane region" description="Helical" evidence="7">
    <location>
        <begin position="424"/>
        <end position="448"/>
    </location>
</feature>
<feature type="transmembrane region" description="Helical" evidence="7">
    <location>
        <begin position="190"/>
        <end position="209"/>
    </location>
</feature>
<dbReference type="OrthoDB" id="9762833at2"/>
<feature type="transmembrane region" description="Helical" evidence="7">
    <location>
        <begin position="216"/>
        <end position="236"/>
    </location>
</feature>
<feature type="transmembrane region" description="Helical" evidence="7">
    <location>
        <begin position="395"/>
        <end position="412"/>
    </location>
</feature>
<evidence type="ECO:0000256" key="3">
    <source>
        <dbReference type="ARBA" id="ARBA00022692"/>
    </source>
</evidence>
<accession>A0A5C5Y955</accession>
<feature type="transmembrane region" description="Helical" evidence="7">
    <location>
        <begin position="358"/>
        <end position="383"/>
    </location>
</feature>
<evidence type="ECO:0000256" key="4">
    <source>
        <dbReference type="ARBA" id="ARBA00022989"/>
    </source>
</evidence>
<evidence type="ECO:0000256" key="6">
    <source>
        <dbReference type="SAM" id="MobiDB-lite"/>
    </source>
</evidence>
<organism evidence="8 9">
    <name type="scientific">Crateriforma conspicua</name>
    <dbReference type="NCBI Taxonomy" id="2527996"/>
    <lineage>
        <taxon>Bacteria</taxon>
        <taxon>Pseudomonadati</taxon>
        <taxon>Planctomycetota</taxon>
        <taxon>Planctomycetia</taxon>
        <taxon>Planctomycetales</taxon>
        <taxon>Planctomycetaceae</taxon>
        <taxon>Crateriforma</taxon>
    </lineage>
</organism>
<dbReference type="InterPro" id="IPR000175">
    <property type="entry name" value="Na/ntran_symport"/>
</dbReference>
<feature type="region of interest" description="Disordered" evidence="6">
    <location>
        <begin position="1"/>
        <end position="36"/>
    </location>
</feature>
<comment type="caution">
    <text evidence="8">The sequence shown here is derived from an EMBL/GenBank/DDBJ whole genome shotgun (WGS) entry which is preliminary data.</text>
</comment>
<dbReference type="AlphaFoldDB" id="A0A5C5Y955"/>
<feature type="transmembrane region" description="Helical" evidence="7">
    <location>
        <begin position="469"/>
        <end position="488"/>
    </location>
</feature>
<feature type="transmembrane region" description="Helical" evidence="7">
    <location>
        <begin position="264"/>
        <end position="287"/>
    </location>
</feature>
<feature type="transmembrane region" description="Helical" evidence="7">
    <location>
        <begin position="38"/>
        <end position="59"/>
    </location>
</feature>
<dbReference type="GO" id="GO:0016020">
    <property type="term" value="C:membrane"/>
    <property type="evidence" value="ECO:0007669"/>
    <property type="project" value="UniProtKB-SubCell"/>
</dbReference>
<keyword evidence="4 7" id="KW-1133">Transmembrane helix</keyword>
<gene>
    <name evidence="8" type="ORF">Pan14r_32910</name>
</gene>
<protein>
    <submittedName>
        <fullName evidence="8">Sodium:neurotransmitter symporter family protein</fullName>
    </submittedName>
</protein>
<dbReference type="PANTHER" id="PTHR42948:SF1">
    <property type="entry name" value="TRANSPORTER"/>
    <property type="match status" value="1"/>
</dbReference>
<feature type="compositionally biased region" description="Low complexity" evidence="6">
    <location>
        <begin position="11"/>
        <end position="29"/>
    </location>
</feature>
<dbReference type="EMBL" id="SJPL01000001">
    <property type="protein sequence ID" value="TWT70981.1"/>
    <property type="molecule type" value="Genomic_DNA"/>
</dbReference>
<keyword evidence="9" id="KW-1185">Reference proteome</keyword>
<dbReference type="PANTHER" id="PTHR42948">
    <property type="entry name" value="TRANSPORTER"/>
    <property type="match status" value="1"/>
</dbReference>
<sequence length="566" mass="61603">MSETAEPESNVPAAPVSSSSADPDATTSPPRRRRKEQWGSRLGVIMAVAGSAVGLGNFLRFPGQAAQNGGGAFMLPYFISLLILGIPLCWTEWTMGRFGGTRGFHSAPGIFCVLCRTPKARYLSVFALLIPLVIYMYYIVIEAWCLAYAWNYATGDLMLGKDSAAYESFFSDFVGIGEDGHAFGGGGSPLLLFIAITFVLNFILIYRGVAKGIETFCKFAIPLMVVCALCVLARVLTLPSDQVNDGLGFMWNPKPEALTDPKTWLAASGQIFFSLSVGFGVIINYSSYLTKKDDVVLSGLTACSMNEFFEVCLGGLITLPAAFIFLGVSVASFGTFGLGFNALPNVFAQMYAGQLFGFLWFFMLFLAAVTSSLSMLQPFIAFLEEGFDLERHASATLLGIIALAGSLFVVYFSAGLKALDTFDFWVGTFLIFVLAMIQAVVYGWVFGIDRGEHEAHIGAHMRIPRFVQLLLKYVVPVYLGVIFVAFFFQNVLDRKDPETGEVIQGYFSTIIQDRVALMSVIFLLGVTALLLVLIHLAGARWLQSGRLQRALADEASTVADQPKGTS</sequence>
<evidence type="ECO:0000256" key="1">
    <source>
        <dbReference type="ARBA" id="ARBA00004141"/>
    </source>
</evidence>
<dbReference type="SUPFAM" id="SSF161070">
    <property type="entry name" value="SNF-like"/>
    <property type="match status" value="1"/>
</dbReference>
<feature type="transmembrane region" description="Helical" evidence="7">
    <location>
        <begin position="308"/>
        <end position="338"/>
    </location>
</feature>
<reference evidence="8 9" key="1">
    <citation type="submission" date="2019-02" db="EMBL/GenBank/DDBJ databases">
        <title>Deep-cultivation of Planctomycetes and their phenomic and genomic characterization uncovers novel biology.</title>
        <authorList>
            <person name="Wiegand S."/>
            <person name="Jogler M."/>
            <person name="Boedeker C."/>
            <person name="Pinto D."/>
            <person name="Vollmers J."/>
            <person name="Rivas-Marin E."/>
            <person name="Kohn T."/>
            <person name="Peeters S.H."/>
            <person name="Heuer A."/>
            <person name="Rast P."/>
            <person name="Oberbeckmann S."/>
            <person name="Bunk B."/>
            <person name="Jeske O."/>
            <person name="Meyerdierks A."/>
            <person name="Storesund J.E."/>
            <person name="Kallscheuer N."/>
            <person name="Luecker S."/>
            <person name="Lage O.M."/>
            <person name="Pohl T."/>
            <person name="Merkel B.J."/>
            <person name="Hornburger P."/>
            <person name="Mueller R.-W."/>
            <person name="Bruemmer F."/>
            <person name="Labrenz M."/>
            <person name="Spormann A.M."/>
            <person name="Op Den Camp H."/>
            <person name="Overmann J."/>
            <person name="Amann R."/>
            <person name="Jetten M.S.M."/>
            <person name="Mascher T."/>
            <person name="Medema M.H."/>
            <person name="Devos D.P."/>
            <person name="Kaster A.-K."/>
            <person name="Ovreas L."/>
            <person name="Rohde M."/>
            <person name="Galperin M.Y."/>
            <person name="Jogler C."/>
        </authorList>
    </citation>
    <scope>NUCLEOTIDE SEQUENCE [LARGE SCALE GENOMIC DNA]</scope>
    <source>
        <strain evidence="8 9">Pan14r</strain>
    </source>
</reference>
<dbReference type="InterPro" id="IPR037272">
    <property type="entry name" value="SNS_sf"/>
</dbReference>
<keyword evidence="5 7" id="KW-0472">Membrane</keyword>
<name>A0A5C5Y955_9PLAN</name>
<evidence type="ECO:0000313" key="9">
    <source>
        <dbReference type="Proteomes" id="UP000317238"/>
    </source>
</evidence>
<dbReference type="PROSITE" id="PS50267">
    <property type="entry name" value="NA_NEUROTRAN_SYMP_3"/>
    <property type="match status" value="1"/>
</dbReference>
<evidence type="ECO:0000256" key="2">
    <source>
        <dbReference type="ARBA" id="ARBA00022448"/>
    </source>
</evidence>
<proteinExistence type="predicted"/>
<dbReference type="NCBIfam" id="NF037979">
    <property type="entry name" value="Na_transp"/>
    <property type="match status" value="1"/>
</dbReference>
<evidence type="ECO:0000313" key="8">
    <source>
        <dbReference type="EMBL" id="TWT70981.1"/>
    </source>
</evidence>
<keyword evidence="2" id="KW-0813">Transport</keyword>
<evidence type="ECO:0000256" key="5">
    <source>
        <dbReference type="ARBA" id="ARBA00023136"/>
    </source>
</evidence>
<feature type="transmembrane region" description="Helical" evidence="7">
    <location>
        <begin position="126"/>
        <end position="150"/>
    </location>
</feature>
<dbReference type="Pfam" id="PF00209">
    <property type="entry name" value="SNF"/>
    <property type="match status" value="2"/>
</dbReference>
<feature type="transmembrane region" description="Helical" evidence="7">
    <location>
        <begin position="71"/>
        <end position="90"/>
    </location>
</feature>